<gene>
    <name evidence="1" type="ORF">BFC18_11575</name>
</gene>
<comment type="caution">
    <text evidence="1">The sequence shown here is derived from an EMBL/GenBank/DDBJ whole genome shotgun (WGS) entry which is preliminary data.</text>
</comment>
<accession>A0A1E7ZB91</accession>
<dbReference type="Proteomes" id="UP000175691">
    <property type="component" value="Unassembled WGS sequence"/>
</dbReference>
<name>A0A1E7ZB91_9ALTE</name>
<dbReference type="AlphaFoldDB" id="A0A1E7ZB91"/>
<dbReference type="SUPFAM" id="SSF53850">
    <property type="entry name" value="Periplasmic binding protein-like II"/>
    <property type="match status" value="1"/>
</dbReference>
<dbReference type="OrthoDB" id="9807744at2"/>
<keyword evidence="2" id="KW-1185">Reference proteome</keyword>
<dbReference type="STRING" id="1656094.BFC18_11575"/>
<organism evidence="1 2">
    <name type="scientific">Alteromonas confluentis</name>
    <dbReference type="NCBI Taxonomy" id="1656094"/>
    <lineage>
        <taxon>Bacteria</taxon>
        <taxon>Pseudomonadati</taxon>
        <taxon>Pseudomonadota</taxon>
        <taxon>Gammaproteobacteria</taxon>
        <taxon>Alteromonadales</taxon>
        <taxon>Alteromonadaceae</taxon>
        <taxon>Alteromonas/Salinimonas group</taxon>
        <taxon>Alteromonas</taxon>
    </lineage>
</organism>
<dbReference type="Gene3D" id="3.40.190.10">
    <property type="entry name" value="Periplasmic binding protein-like II"/>
    <property type="match status" value="2"/>
</dbReference>
<reference evidence="1 2" key="1">
    <citation type="submission" date="2016-08" db="EMBL/GenBank/DDBJ databases">
        <authorList>
            <person name="Seilhamer J.J."/>
        </authorList>
    </citation>
    <scope>NUCLEOTIDE SEQUENCE [LARGE SCALE GENOMIC DNA]</scope>
    <source>
        <strain evidence="1 2">KCTC 42603</strain>
    </source>
</reference>
<sequence length="288" mass="32691">MSSFSFLRQFRTSLTLLIAVCCVVVGFFQRYEELPEISPQTGEIVRCNERLSINGDDFDVYLTEQTFSESVLTALCTNSVIKRQFGDVKITVGQNDYDTFRYINHGVSDLALVKNNVVNAFGASEIYGYQELASHPDYTAYFIALREKPELSKEYLLGKRIGILDYPSSRSGHIVPKTVLKSLDLNDNNVSLHYYSSHKELRRGLLSGEVDIISSYWDKNDAETLSKSYITALENSVSGMRWYLKMQTRNTDLKCAVQNIIKEVAATQTKKYYQQVDIKEPCADANAQ</sequence>
<evidence type="ECO:0000313" key="1">
    <source>
        <dbReference type="EMBL" id="OFC70770.1"/>
    </source>
</evidence>
<evidence type="ECO:0008006" key="3">
    <source>
        <dbReference type="Google" id="ProtNLM"/>
    </source>
</evidence>
<proteinExistence type="predicted"/>
<protein>
    <recommendedName>
        <fullName evidence="3">SsuA/THI5-like domain-containing protein</fullName>
    </recommendedName>
</protein>
<evidence type="ECO:0000313" key="2">
    <source>
        <dbReference type="Proteomes" id="UP000175691"/>
    </source>
</evidence>
<dbReference type="EMBL" id="MDHN01000024">
    <property type="protein sequence ID" value="OFC70770.1"/>
    <property type="molecule type" value="Genomic_DNA"/>
</dbReference>